<dbReference type="AlphaFoldDB" id="A0A9E8ZDD1"/>
<feature type="binding site" evidence="9">
    <location>
        <position position="10"/>
    </location>
    <ligand>
        <name>Mg(2+)</name>
        <dbReference type="ChEBI" id="CHEBI:18420"/>
        <note>catalytic</note>
    </ligand>
</feature>
<dbReference type="CDD" id="cd09725">
    <property type="entry name" value="Cas2_I_II_III"/>
    <property type="match status" value="1"/>
</dbReference>
<evidence type="ECO:0000313" key="11">
    <source>
        <dbReference type="EMBL" id="WAL59834.1"/>
    </source>
</evidence>
<evidence type="ECO:0000256" key="5">
    <source>
        <dbReference type="ARBA" id="ARBA00022759"/>
    </source>
</evidence>
<keyword evidence="8 9" id="KW-0051">Antiviral defense</keyword>
<evidence type="ECO:0000256" key="9">
    <source>
        <dbReference type="HAMAP-Rule" id="MF_01471"/>
    </source>
</evidence>
<dbReference type="GO" id="GO:0016787">
    <property type="term" value="F:hydrolase activity"/>
    <property type="evidence" value="ECO:0007669"/>
    <property type="project" value="UniProtKB-KW"/>
</dbReference>
<dbReference type="GO" id="GO:0043571">
    <property type="term" value="P:maintenance of CRISPR repeat elements"/>
    <property type="evidence" value="ECO:0007669"/>
    <property type="project" value="UniProtKB-UniRule"/>
</dbReference>
<dbReference type="NCBIfam" id="TIGR01573">
    <property type="entry name" value="cas2"/>
    <property type="match status" value="1"/>
</dbReference>
<dbReference type="Gene3D" id="3.30.70.240">
    <property type="match status" value="1"/>
</dbReference>
<dbReference type="Proteomes" id="UP001163152">
    <property type="component" value="Chromosome"/>
</dbReference>
<dbReference type="GO" id="GO:0046872">
    <property type="term" value="F:metal ion binding"/>
    <property type="evidence" value="ECO:0007669"/>
    <property type="project" value="UniProtKB-UniRule"/>
</dbReference>
<dbReference type="EC" id="3.1.-.-" evidence="9"/>
<dbReference type="PANTHER" id="PTHR34405">
    <property type="entry name" value="CRISPR-ASSOCIATED ENDORIBONUCLEASE CAS2"/>
    <property type="match status" value="1"/>
</dbReference>
<dbReference type="PIRSF" id="PIRSF032582">
    <property type="entry name" value="Cas2"/>
    <property type="match status" value="1"/>
</dbReference>
<evidence type="ECO:0000256" key="8">
    <source>
        <dbReference type="ARBA" id="ARBA00023118"/>
    </source>
</evidence>
<comment type="cofactor">
    <cofactor evidence="1 9">
        <name>Mg(2+)</name>
        <dbReference type="ChEBI" id="CHEBI:18420"/>
    </cofactor>
</comment>
<dbReference type="HAMAP" id="MF_01471">
    <property type="entry name" value="Cas2"/>
    <property type="match status" value="1"/>
</dbReference>
<dbReference type="SUPFAM" id="SSF143430">
    <property type="entry name" value="TTP0101/SSO1404-like"/>
    <property type="match status" value="1"/>
</dbReference>
<evidence type="ECO:0000256" key="3">
    <source>
        <dbReference type="ARBA" id="ARBA00022722"/>
    </source>
</evidence>
<evidence type="ECO:0000256" key="10">
    <source>
        <dbReference type="PIRNR" id="PIRNR032582"/>
    </source>
</evidence>
<protein>
    <recommendedName>
        <fullName evidence="9">CRISPR-associated endoribonuclease Cas2</fullName>
        <ecNumber evidence="9">3.1.-.-</ecNumber>
    </recommendedName>
</protein>
<dbReference type="EMBL" id="CP113797">
    <property type="protein sequence ID" value="WAL59834.1"/>
    <property type="molecule type" value="Genomic_DNA"/>
</dbReference>
<keyword evidence="12" id="KW-1185">Reference proteome</keyword>
<dbReference type="PANTHER" id="PTHR34405:SF3">
    <property type="entry name" value="CRISPR-ASSOCIATED ENDORIBONUCLEASE CAS2 3"/>
    <property type="match status" value="1"/>
</dbReference>
<comment type="similarity">
    <text evidence="2 9 10">Belongs to the CRISPR-associated endoribonuclease Cas2 protein family.</text>
</comment>
<reference evidence="11" key="1">
    <citation type="submission" date="2022-12" db="EMBL/GenBank/DDBJ databases">
        <title>Polyphasic identification of a Novel Hot-Spring Cyanobacterium Ocullathermofonsia sinensis gen nov. sp. nov. and Genomic Insights on its Adaptations to the Thermal Habitat.</title>
        <authorList>
            <person name="Daroch M."/>
            <person name="Tang J."/>
            <person name="Jiang Y."/>
        </authorList>
    </citation>
    <scope>NUCLEOTIDE SEQUENCE</scope>
    <source>
        <strain evidence="11">PKUAC-SCTA174</strain>
    </source>
</reference>
<name>A0A9E8ZDD1_9CYAN</name>
<gene>
    <name evidence="9 11" type="primary">cas2</name>
    <name evidence="11" type="ORF">OXH18_22105</name>
</gene>
<comment type="function">
    <text evidence="9">CRISPR (clustered regularly interspaced short palindromic repeat), is an adaptive immune system that provides protection against mobile genetic elements (viruses, transposable elements and conjugative plasmids). CRISPR clusters contain sequences complementary to antecedent mobile elements and target invading nucleic acids. CRISPR clusters are transcribed and processed into CRISPR RNA (crRNA). Functions as a ssRNA-specific endoribonuclease. Involved in the integration of spacer DNA into the CRISPR cassette.</text>
</comment>
<proteinExistence type="inferred from homology"/>
<dbReference type="RefSeq" id="WP_268609645.1">
    <property type="nucleotide sequence ID" value="NZ_CP113797.1"/>
</dbReference>
<keyword evidence="6 9" id="KW-0378">Hydrolase</keyword>
<keyword evidence="3 9" id="KW-0540">Nuclease</keyword>
<evidence type="ECO:0000256" key="4">
    <source>
        <dbReference type="ARBA" id="ARBA00022723"/>
    </source>
</evidence>
<organism evidence="11 12">
    <name type="scientific">Thermocoleostomius sinensis A174</name>
    <dbReference type="NCBI Taxonomy" id="2016057"/>
    <lineage>
        <taxon>Bacteria</taxon>
        <taxon>Bacillati</taxon>
        <taxon>Cyanobacteriota</taxon>
        <taxon>Cyanophyceae</taxon>
        <taxon>Oculatellales</taxon>
        <taxon>Oculatellaceae</taxon>
        <taxon>Thermocoleostomius</taxon>
    </lineage>
</organism>
<evidence type="ECO:0000256" key="6">
    <source>
        <dbReference type="ARBA" id="ARBA00022801"/>
    </source>
</evidence>
<evidence type="ECO:0000313" key="12">
    <source>
        <dbReference type="Proteomes" id="UP001163152"/>
    </source>
</evidence>
<keyword evidence="4 9" id="KW-0479">Metal-binding</keyword>
<dbReference type="GO" id="GO:0051607">
    <property type="term" value="P:defense response to virus"/>
    <property type="evidence" value="ECO:0007669"/>
    <property type="project" value="UniProtKB-UniRule"/>
</dbReference>
<sequence>MSHLWLVCYDVANNKRRQKLAKRMERVCQRVQESVFECPLDEAGLTEQLERFWLPVLDVREDSLRAYPMDGRTKQRVKVYGSPPPYEPPDFVIL</sequence>
<keyword evidence="5 9" id="KW-0255">Endonuclease</keyword>
<dbReference type="InterPro" id="IPR021127">
    <property type="entry name" value="CRISPR_associated_Cas2"/>
</dbReference>
<dbReference type="InterPro" id="IPR019199">
    <property type="entry name" value="Virulence_VapD/CRISPR_Cas2"/>
</dbReference>
<dbReference type="Pfam" id="PF09827">
    <property type="entry name" value="CRISPR_Cas2"/>
    <property type="match status" value="1"/>
</dbReference>
<keyword evidence="7 9" id="KW-0460">Magnesium</keyword>
<dbReference type="GO" id="GO:0004521">
    <property type="term" value="F:RNA endonuclease activity"/>
    <property type="evidence" value="ECO:0007669"/>
    <property type="project" value="UniProtKB-UniRule"/>
</dbReference>
<accession>A0A9E8ZDD1</accession>
<comment type="subunit">
    <text evidence="9">Homodimer, forms a heterotetramer with a Cas1 homodimer.</text>
</comment>
<evidence type="ECO:0000256" key="7">
    <source>
        <dbReference type="ARBA" id="ARBA00022842"/>
    </source>
</evidence>
<evidence type="ECO:0000256" key="2">
    <source>
        <dbReference type="ARBA" id="ARBA00009959"/>
    </source>
</evidence>
<evidence type="ECO:0000256" key="1">
    <source>
        <dbReference type="ARBA" id="ARBA00001946"/>
    </source>
</evidence>
<dbReference type="KEGG" id="tsin:OXH18_22105"/>